<evidence type="ECO:0000313" key="2">
    <source>
        <dbReference type="EMBL" id="EKG21419.1"/>
    </source>
</evidence>
<dbReference type="AlphaFoldDB" id="K2SG50"/>
<dbReference type="eggNOG" id="KOG4249">
    <property type="taxonomic scope" value="Eukaryota"/>
</dbReference>
<dbReference type="PANTHER" id="PTHR12770:SF31">
    <property type="entry name" value="RUS FAMILY MEMBER 1"/>
    <property type="match status" value="1"/>
</dbReference>
<organism evidence="2 3">
    <name type="scientific">Macrophomina phaseolina (strain MS6)</name>
    <name type="common">Charcoal rot fungus</name>
    <dbReference type="NCBI Taxonomy" id="1126212"/>
    <lineage>
        <taxon>Eukaryota</taxon>
        <taxon>Fungi</taxon>
        <taxon>Dikarya</taxon>
        <taxon>Ascomycota</taxon>
        <taxon>Pezizomycotina</taxon>
        <taxon>Dothideomycetes</taxon>
        <taxon>Dothideomycetes incertae sedis</taxon>
        <taxon>Botryosphaeriales</taxon>
        <taxon>Botryosphaeriaceae</taxon>
        <taxon>Macrophomina</taxon>
    </lineage>
</organism>
<sequence length="258" mass="27929">MRSLNRQRANIVMSHLLAYDKVLTPQQVAQKERIFELRDGALRWADDQVVGHCRIGVRLADVVAKLPGAESGEPGTARKTGAVVRDGGASANDMSLSRLLKVYKHDSYLLWYDSAWSEALIVLKQSCEPAAQLQAWTQALLLASRHGGAGTGGRRGLATQRSGASQQGLRQQAAKAEEHHDRGRVSAADSSRDDNDGSADLELELRLTLEQTRHMFGAGSGAARARLEAAGWDLSIAALETHSGTRAAVRASLWSEKQ</sequence>
<name>K2SG50_MACPH</name>
<feature type="compositionally biased region" description="Polar residues" evidence="1">
    <location>
        <begin position="160"/>
        <end position="170"/>
    </location>
</feature>
<dbReference type="EMBL" id="AHHD01000051">
    <property type="protein sequence ID" value="EKG21419.1"/>
    <property type="molecule type" value="Genomic_DNA"/>
</dbReference>
<dbReference type="Proteomes" id="UP000007129">
    <property type="component" value="Unassembled WGS sequence"/>
</dbReference>
<dbReference type="VEuPathDB" id="FungiDB:MPH_01278"/>
<feature type="region of interest" description="Disordered" evidence="1">
    <location>
        <begin position="151"/>
        <end position="198"/>
    </location>
</feature>
<comment type="caution">
    <text evidence="2">The sequence shown here is derived from an EMBL/GenBank/DDBJ whole genome shotgun (WGS) entry which is preliminary data.</text>
</comment>
<gene>
    <name evidence="2" type="ORF">MPH_01278</name>
</gene>
<feature type="compositionally biased region" description="Basic and acidic residues" evidence="1">
    <location>
        <begin position="175"/>
        <end position="195"/>
    </location>
</feature>
<reference evidence="2 3" key="1">
    <citation type="journal article" date="2012" name="BMC Genomics">
        <title>Tools to kill: Genome of one of the most destructive plant pathogenic fungi Macrophomina phaseolina.</title>
        <authorList>
            <person name="Islam M.S."/>
            <person name="Haque M.S."/>
            <person name="Islam M.M."/>
            <person name="Emdad E.M."/>
            <person name="Halim A."/>
            <person name="Hossen Q.M.M."/>
            <person name="Hossain M.Z."/>
            <person name="Ahmed B."/>
            <person name="Rahim S."/>
            <person name="Rahman M.S."/>
            <person name="Alam M.M."/>
            <person name="Hou S."/>
            <person name="Wan X."/>
            <person name="Saito J.A."/>
            <person name="Alam M."/>
        </authorList>
    </citation>
    <scope>NUCLEOTIDE SEQUENCE [LARGE SCALE GENOMIC DNA]</scope>
    <source>
        <strain evidence="2 3">MS6</strain>
    </source>
</reference>
<dbReference type="InParanoid" id="K2SG50"/>
<dbReference type="PANTHER" id="PTHR12770">
    <property type="entry name" value="RUS1 FAMILY PROTEIN C16ORF58"/>
    <property type="match status" value="1"/>
</dbReference>
<dbReference type="OrthoDB" id="364779at2759"/>
<dbReference type="InterPro" id="IPR006968">
    <property type="entry name" value="RUS_fam"/>
</dbReference>
<evidence type="ECO:0000313" key="3">
    <source>
        <dbReference type="Proteomes" id="UP000007129"/>
    </source>
</evidence>
<protein>
    <submittedName>
        <fullName evidence="2">Uncharacterized protein</fullName>
    </submittedName>
</protein>
<dbReference type="HOGENOM" id="CLU_1077963_0_0_1"/>
<evidence type="ECO:0000256" key="1">
    <source>
        <dbReference type="SAM" id="MobiDB-lite"/>
    </source>
</evidence>
<proteinExistence type="predicted"/>
<accession>K2SG50</accession>